<keyword evidence="3" id="KW-1185">Reference proteome</keyword>
<dbReference type="Gene3D" id="3.50.50.60">
    <property type="entry name" value="FAD/NAD(P)-binding domain"/>
    <property type="match status" value="2"/>
</dbReference>
<evidence type="ECO:0000256" key="1">
    <source>
        <dbReference type="SAM" id="Coils"/>
    </source>
</evidence>
<feature type="coiled-coil region" evidence="1">
    <location>
        <begin position="115"/>
        <end position="215"/>
    </location>
</feature>
<comment type="caution">
    <text evidence="2">The sequence shown here is derived from an EMBL/GenBank/DDBJ whole genome shotgun (WGS) entry which is preliminary data.</text>
</comment>
<dbReference type="Gene3D" id="3.30.560.10">
    <property type="entry name" value="Glucose Oxidase, domain 3"/>
    <property type="match status" value="1"/>
</dbReference>
<name>A0A9W9JG07_9EURO</name>
<reference evidence="2" key="1">
    <citation type="submission" date="2022-11" db="EMBL/GenBank/DDBJ databases">
        <authorList>
            <person name="Petersen C."/>
        </authorList>
    </citation>
    <scope>NUCLEOTIDE SEQUENCE</scope>
    <source>
        <strain evidence="2">IBT 20477</strain>
    </source>
</reference>
<dbReference type="SUPFAM" id="SSF54373">
    <property type="entry name" value="FAD-linked reductases, C-terminal domain"/>
    <property type="match status" value="1"/>
</dbReference>
<organism evidence="2 3">
    <name type="scientific">Penicillium cf. viridicatum</name>
    <dbReference type="NCBI Taxonomy" id="2972119"/>
    <lineage>
        <taxon>Eukaryota</taxon>
        <taxon>Fungi</taxon>
        <taxon>Dikarya</taxon>
        <taxon>Ascomycota</taxon>
        <taxon>Pezizomycotina</taxon>
        <taxon>Eurotiomycetes</taxon>
        <taxon>Eurotiomycetidae</taxon>
        <taxon>Eurotiales</taxon>
        <taxon>Aspergillaceae</taxon>
        <taxon>Penicillium</taxon>
    </lineage>
</organism>
<sequence length="221" mass="25276">MGVIKSFPFSLGGSHITSTDPTKMSTIEMRYFRHYLDIEILARHVQSLRHSTAAPALQPFLQVVDASILPLINNATPIVTVYAVVERAADIIRGVSTWIQHSVTECWMWMIVRTIEAIKKDLETSTTKVIALEQEMDELKEQMDAELPAWENVLRTILPDTPTLEQAQVAHEEAERVRDRAREIQQKLAAFVKNLHSLRETLVSQDDRLRALQQELNRYCS</sequence>
<proteinExistence type="predicted"/>
<dbReference type="EMBL" id="JAPQKQ010000005">
    <property type="protein sequence ID" value="KAJ5196250.1"/>
    <property type="molecule type" value="Genomic_DNA"/>
</dbReference>
<dbReference type="OrthoDB" id="4365130at2759"/>
<keyword evidence="1" id="KW-0175">Coiled coil</keyword>
<accession>A0A9W9JG07</accession>
<protein>
    <submittedName>
        <fullName evidence="2">Uncharacterized protein</fullName>
    </submittedName>
</protein>
<evidence type="ECO:0000313" key="3">
    <source>
        <dbReference type="Proteomes" id="UP001150942"/>
    </source>
</evidence>
<dbReference type="Proteomes" id="UP001150942">
    <property type="component" value="Unassembled WGS sequence"/>
</dbReference>
<dbReference type="AlphaFoldDB" id="A0A9W9JG07"/>
<evidence type="ECO:0000313" key="2">
    <source>
        <dbReference type="EMBL" id="KAJ5196250.1"/>
    </source>
</evidence>
<gene>
    <name evidence="2" type="ORF">N7449_006729</name>
</gene>
<reference evidence="2" key="2">
    <citation type="journal article" date="2023" name="IMA Fungus">
        <title>Comparative genomic study of the Penicillium genus elucidates a diverse pangenome and 15 lateral gene transfer events.</title>
        <authorList>
            <person name="Petersen C."/>
            <person name="Sorensen T."/>
            <person name="Nielsen M.R."/>
            <person name="Sondergaard T.E."/>
            <person name="Sorensen J.L."/>
            <person name="Fitzpatrick D.A."/>
            <person name="Frisvad J.C."/>
            <person name="Nielsen K.L."/>
        </authorList>
    </citation>
    <scope>NUCLEOTIDE SEQUENCE</scope>
    <source>
        <strain evidence="2">IBT 20477</strain>
    </source>
</reference>
<dbReference type="InterPro" id="IPR036188">
    <property type="entry name" value="FAD/NAD-bd_sf"/>
</dbReference>